<dbReference type="GO" id="GO:0005975">
    <property type="term" value="P:carbohydrate metabolic process"/>
    <property type="evidence" value="ECO:0007669"/>
    <property type="project" value="InterPro"/>
</dbReference>
<evidence type="ECO:0000256" key="2">
    <source>
        <dbReference type="SAM" id="SignalP"/>
    </source>
</evidence>
<dbReference type="InterPro" id="IPR017853">
    <property type="entry name" value="GH"/>
</dbReference>
<dbReference type="EMBL" id="QPIZ01000002">
    <property type="protein sequence ID" value="RCW38938.1"/>
    <property type="molecule type" value="Genomic_DNA"/>
</dbReference>
<dbReference type="Gene3D" id="2.60.40.1180">
    <property type="entry name" value="Golgi alpha-mannosidase II"/>
    <property type="match status" value="1"/>
</dbReference>
<dbReference type="SUPFAM" id="SSF51011">
    <property type="entry name" value="Glycosyl hydrolase domain"/>
    <property type="match status" value="1"/>
</dbReference>
<evidence type="ECO:0000256" key="1">
    <source>
        <dbReference type="SAM" id="MobiDB-lite"/>
    </source>
</evidence>
<dbReference type="SMART" id="SM00642">
    <property type="entry name" value="Aamy"/>
    <property type="match status" value="1"/>
</dbReference>
<keyword evidence="4" id="KW-0378">Hydrolase</keyword>
<dbReference type="PANTHER" id="PTHR47786">
    <property type="entry name" value="ALPHA-1,4-GLUCAN:MALTOSE-1-PHOSPHATE MALTOSYLTRANSFERASE"/>
    <property type="match status" value="1"/>
</dbReference>
<dbReference type="SUPFAM" id="SSF51445">
    <property type="entry name" value="(Trans)glycosidases"/>
    <property type="match status" value="1"/>
</dbReference>
<dbReference type="CDD" id="cd11313">
    <property type="entry name" value="AmyAc_arch_bac_AmyA"/>
    <property type="match status" value="1"/>
</dbReference>
<dbReference type="Gene3D" id="3.20.20.80">
    <property type="entry name" value="Glycosidases"/>
    <property type="match status" value="1"/>
</dbReference>
<evidence type="ECO:0000259" key="3">
    <source>
        <dbReference type="SMART" id="SM00642"/>
    </source>
</evidence>
<feature type="signal peptide" evidence="2">
    <location>
        <begin position="1"/>
        <end position="19"/>
    </location>
</feature>
<evidence type="ECO:0000313" key="4">
    <source>
        <dbReference type="EMBL" id="RCW38938.1"/>
    </source>
</evidence>
<comment type="caution">
    <text evidence="4">The sequence shown here is derived from an EMBL/GenBank/DDBJ whole genome shotgun (WGS) entry which is preliminary data.</text>
</comment>
<feature type="chain" id="PRO_5017051957" evidence="2">
    <location>
        <begin position="20"/>
        <end position="469"/>
    </location>
</feature>
<protein>
    <submittedName>
        <fullName evidence="4">Glycosidase</fullName>
    </submittedName>
</protein>
<proteinExistence type="predicted"/>
<dbReference type="PANTHER" id="PTHR47786:SF2">
    <property type="entry name" value="GLYCOSYL HYDROLASE FAMILY 13 CATALYTIC DOMAIN-CONTAINING PROTEIN"/>
    <property type="match status" value="1"/>
</dbReference>
<organism evidence="4 5">
    <name type="scientific">Marinilabilia salmonicolor</name>
    <dbReference type="NCBI Taxonomy" id="989"/>
    <lineage>
        <taxon>Bacteria</taxon>
        <taxon>Pseudomonadati</taxon>
        <taxon>Bacteroidota</taxon>
        <taxon>Bacteroidia</taxon>
        <taxon>Marinilabiliales</taxon>
        <taxon>Marinilabiliaceae</taxon>
        <taxon>Marinilabilia</taxon>
    </lineage>
</organism>
<dbReference type="Pfam" id="PF00128">
    <property type="entry name" value="Alpha-amylase"/>
    <property type="match status" value="2"/>
</dbReference>
<evidence type="ECO:0000313" key="5">
    <source>
        <dbReference type="Proteomes" id="UP000252733"/>
    </source>
</evidence>
<name>A0A368VCT2_9BACT</name>
<dbReference type="Proteomes" id="UP000252733">
    <property type="component" value="Unassembled WGS sequence"/>
</dbReference>
<reference evidence="4 5" key="1">
    <citation type="submission" date="2018-07" db="EMBL/GenBank/DDBJ databases">
        <title>Freshwater and sediment microbial communities from various areas in North America, analyzing microbe dynamics in response to fracking.</title>
        <authorList>
            <person name="Lamendella R."/>
        </authorList>
    </citation>
    <scope>NUCLEOTIDE SEQUENCE [LARGE SCALE GENOMIC DNA]</scope>
    <source>
        <strain evidence="4 5">160A</strain>
    </source>
</reference>
<sequence length="469" mass="53700">MKKMFVYILQMLLFSVLFGSCEKNEGEKWETVTPEKEETEEAVSQPTQYGTPFENVPETPDVAMYEVNLRAFSQAGNLSGVTEKLDSLEKLGINVVWLMPIYPTGDEKSVGSPYAVKDYMDIHDDYGTLADLRELVEGAHQRDMAVILDWVANHTAWDHQWITENPSWYAQDDNGNIIIPTGTGWEDVAELNFNNNNMRAEMIRAMKYWVLEANVDGFRCDYAHGVPDDFWNQAIDTLRSIPNRDIIMFAESERKELLTQGFDMMFGWRFYTGLKETFSEGQSTAAIVEAHEEEYRGLSTGKHVLRWTSNHDQNAWETTPIDQFMNKDGAMAAFVITAYMDGVPLVYSGQEIGFPEQLSFFEGNANKIDWSINADYKVEYEKVLNFRQESSALRRGNLTNHNSTDVMAFEKTVNEESVFVLVNVRNKNVTYTVPELFQESVWQNAFAETSITLGNSIELAPFEYLILRK</sequence>
<keyword evidence="2" id="KW-0732">Signal</keyword>
<keyword evidence="5" id="KW-1185">Reference proteome</keyword>
<dbReference type="AlphaFoldDB" id="A0A368VCT2"/>
<gene>
    <name evidence="4" type="ORF">DFO77_10292</name>
</gene>
<dbReference type="InterPro" id="IPR013780">
    <property type="entry name" value="Glyco_hydro_b"/>
</dbReference>
<feature type="domain" description="Glycosyl hydrolase family 13 catalytic" evidence="3">
    <location>
        <begin position="66"/>
        <end position="387"/>
    </location>
</feature>
<dbReference type="InterPro" id="IPR006047">
    <property type="entry name" value="GH13_cat_dom"/>
</dbReference>
<dbReference type="PROSITE" id="PS51257">
    <property type="entry name" value="PROKAR_LIPOPROTEIN"/>
    <property type="match status" value="1"/>
</dbReference>
<feature type="region of interest" description="Disordered" evidence="1">
    <location>
        <begin position="33"/>
        <end position="54"/>
    </location>
</feature>
<accession>A0A368VCT2</accession>
<dbReference type="GO" id="GO:0016798">
    <property type="term" value="F:hydrolase activity, acting on glycosyl bonds"/>
    <property type="evidence" value="ECO:0007669"/>
    <property type="project" value="UniProtKB-KW"/>
</dbReference>
<keyword evidence="4" id="KW-0326">Glycosidase</keyword>